<dbReference type="InterPro" id="IPR037066">
    <property type="entry name" value="Plug_dom_sf"/>
</dbReference>
<keyword evidence="5 10" id="KW-0812">Transmembrane</keyword>
<dbReference type="InterPro" id="IPR012910">
    <property type="entry name" value="Plug_dom"/>
</dbReference>
<sequence>MAEKTGLNSVGNMAVVAMVAAWTAVSAPAVSFAQVPNNGSATTAASQQKSFDIPAGRLPEALEAYKKATGVTVAVKVGNTAGEDFQTSAVTGVYTNEAALRAMLNGTGLSSRFTAGGTAVVSIENAESVDVSAPLPNEVAMTKFTSPLLDTAASVTVIPQFVLKDEGVSTLRDALRNVPGISLAAGESGAQGDNLTIRGFTARNDIFMDGIRDFGSYFRDSFNYEQVEALEGPAGIAFGRGATGGVINQENKVPGVTPLINVQAQFGTNLTRRVTADINEPIPDVANGAAFRLNLMVNDSGVAGRPFDAIHRLGVAPSISFGLNTATRFTLSYIHLNENDTPDYGLPWFYNKLAPGVSRYAYFGFADQNFLKTNDDIITAKVDHDFNSHVTVHSIARAANYPRNAQITEPQICTNASIPAPVGGWVPSRPTSSVTGANCPYIPGAVNPSTILVNRNQIQIKSVEGDLWDQTEVNARFKVLGLKHEFVGGVEGGQEISNPIRYGYTISGLNTVPSTTLVNPNTSQVFGGTGYISSIVHTKAESVGLYFVDTVHLGRLFELSGGVRWDRFDTGYNGYQPTAPTGGTALAASSAGTFSRVDAQPSYRAAFVYKPTSHGSVYFDYGTSFNPSAESLALTSITQNVAPEQNETYEAGAKYSFLNEHLMMEGAWFRTEKDNARETDPNNSNNIVVAGNQAVKGVQVSAVGRLPQGMDIVAGYAYLSSKVLYSPFYPTSVGYQLANVPKQTFNAFITHRLPGHFNAGVGGNYVASRTASSTTPFVPLTFGAATTFAAGSAPCGTATTTTCYQVLSTGMKQVPGYWVFNLMLKRSISEHLEVQANVNNVLNRFFIDLPHPSHLIPGEGANALMGLNYKF</sequence>
<dbReference type="InterPro" id="IPR000531">
    <property type="entry name" value="Beta-barrel_TonB"/>
</dbReference>
<keyword evidence="13" id="KW-0675">Receptor</keyword>
<feature type="domain" description="Secretin/TonB short N-terminal" evidence="12">
    <location>
        <begin position="71"/>
        <end position="124"/>
    </location>
</feature>
<dbReference type="RefSeq" id="WP_013581067.1">
    <property type="nucleotide sequence ID" value="NC_015064.1"/>
</dbReference>
<dbReference type="HOGENOM" id="CLU_008287_9_1_0"/>
<dbReference type="InterPro" id="IPR039426">
    <property type="entry name" value="TonB-dep_rcpt-like"/>
</dbReference>
<dbReference type="GO" id="GO:0015344">
    <property type="term" value="F:siderophore uptake transmembrane transporter activity"/>
    <property type="evidence" value="ECO:0007669"/>
    <property type="project" value="TreeGrafter"/>
</dbReference>
<dbReference type="InterPro" id="IPR011662">
    <property type="entry name" value="Secretin/TonB_short_N"/>
</dbReference>
<dbReference type="STRING" id="1198114.AciX9_2728"/>
<dbReference type="SUPFAM" id="SSF56935">
    <property type="entry name" value="Porins"/>
    <property type="match status" value="1"/>
</dbReference>
<evidence type="ECO:0000256" key="10">
    <source>
        <dbReference type="PROSITE-ProRule" id="PRU01360"/>
    </source>
</evidence>
<dbReference type="GO" id="GO:0009279">
    <property type="term" value="C:cell outer membrane"/>
    <property type="evidence" value="ECO:0007669"/>
    <property type="project" value="UniProtKB-SubCell"/>
</dbReference>
<dbReference type="CDD" id="cd01347">
    <property type="entry name" value="ligand_gated_channel"/>
    <property type="match status" value="1"/>
</dbReference>
<dbReference type="Proteomes" id="UP000000343">
    <property type="component" value="Chromosome"/>
</dbReference>
<dbReference type="PANTHER" id="PTHR32552:SF83">
    <property type="entry name" value="BLR3904 PROTEIN"/>
    <property type="match status" value="1"/>
</dbReference>
<gene>
    <name evidence="13" type="ordered locus">AciX9_2728</name>
</gene>
<evidence type="ECO:0000313" key="13">
    <source>
        <dbReference type="EMBL" id="ADW69752.1"/>
    </source>
</evidence>
<keyword evidence="7 11" id="KW-0798">TonB box</keyword>
<evidence type="ECO:0000256" key="1">
    <source>
        <dbReference type="ARBA" id="ARBA00004571"/>
    </source>
</evidence>
<keyword evidence="3 10" id="KW-1134">Transmembrane beta strand</keyword>
<evidence type="ECO:0000256" key="9">
    <source>
        <dbReference type="ARBA" id="ARBA00023237"/>
    </source>
</evidence>
<keyword evidence="2 10" id="KW-0813">Transport</keyword>
<dbReference type="InterPro" id="IPR036942">
    <property type="entry name" value="Beta-barrel_TonB_sf"/>
</dbReference>
<evidence type="ECO:0000256" key="8">
    <source>
        <dbReference type="ARBA" id="ARBA00023136"/>
    </source>
</evidence>
<dbReference type="SMART" id="SM00965">
    <property type="entry name" value="STN"/>
    <property type="match status" value="1"/>
</dbReference>
<dbReference type="EMBL" id="CP002480">
    <property type="protein sequence ID" value="ADW69752.1"/>
    <property type="molecule type" value="Genomic_DNA"/>
</dbReference>
<keyword evidence="9 10" id="KW-0998">Cell outer membrane</keyword>
<organism evidence="14">
    <name type="scientific">Granulicella tundricola (strain ATCC BAA-1859 / DSM 23138 / MP5ACTX9)</name>
    <dbReference type="NCBI Taxonomy" id="1198114"/>
    <lineage>
        <taxon>Bacteria</taxon>
        <taxon>Pseudomonadati</taxon>
        <taxon>Acidobacteriota</taxon>
        <taxon>Terriglobia</taxon>
        <taxon>Terriglobales</taxon>
        <taxon>Acidobacteriaceae</taxon>
        <taxon>Granulicella</taxon>
    </lineage>
</organism>
<dbReference type="Gene3D" id="2.40.170.20">
    <property type="entry name" value="TonB-dependent receptor, beta-barrel domain"/>
    <property type="match status" value="1"/>
</dbReference>
<keyword evidence="8 10" id="KW-0472">Membrane</keyword>
<evidence type="ECO:0000256" key="4">
    <source>
        <dbReference type="ARBA" id="ARBA00022496"/>
    </source>
</evidence>
<dbReference type="AlphaFoldDB" id="E8WXQ7"/>
<dbReference type="Pfam" id="PF00593">
    <property type="entry name" value="TonB_dep_Rec_b-barrel"/>
    <property type="match status" value="1"/>
</dbReference>
<dbReference type="PANTHER" id="PTHR32552">
    <property type="entry name" value="FERRICHROME IRON RECEPTOR-RELATED"/>
    <property type="match status" value="1"/>
</dbReference>
<protein>
    <submittedName>
        <fullName evidence="13">TonB-dependent receptor</fullName>
    </submittedName>
</protein>
<dbReference type="OrthoDB" id="9760333at2"/>
<accession>E8WXQ7</accession>
<evidence type="ECO:0000256" key="6">
    <source>
        <dbReference type="ARBA" id="ARBA00023004"/>
    </source>
</evidence>
<evidence type="ECO:0000256" key="7">
    <source>
        <dbReference type="ARBA" id="ARBA00023077"/>
    </source>
</evidence>
<evidence type="ECO:0000256" key="11">
    <source>
        <dbReference type="RuleBase" id="RU003357"/>
    </source>
</evidence>
<reference evidence="14" key="1">
    <citation type="submission" date="2011-01" db="EMBL/GenBank/DDBJ databases">
        <title>Complete sequence of chromosome of Acidobacterium sp. MP5ACTX9.</title>
        <authorList>
            <consortium name="US DOE Joint Genome Institute"/>
            <person name="Lucas S."/>
            <person name="Copeland A."/>
            <person name="Lapidus A."/>
            <person name="Cheng J.-F."/>
            <person name="Goodwin L."/>
            <person name="Pitluck S."/>
            <person name="Teshima H."/>
            <person name="Detter J.C."/>
            <person name="Han C."/>
            <person name="Tapia R."/>
            <person name="Land M."/>
            <person name="Hauser L."/>
            <person name="Kyrpides N."/>
            <person name="Ivanova N."/>
            <person name="Ovchinnikova G."/>
            <person name="Pagani I."/>
            <person name="Rawat S.R."/>
            <person name="Mannisto M."/>
            <person name="Haggblom M.M."/>
            <person name="Woyke T."/>
        </authorList>
    </citation>
    <scope>NUCLEOTIDE SEQUENCE [LARGE SCALE GENOMIC DNA]</scope>
    <source>
        <strain evidence="14">MP5ACTX9</strain>
    </source>
</reference>
<keyword evidence="4" id="KW-0410">Iron transport</keyword>
<comment type="subcellular location">
    <subcellularLocation>
        <location evidence="1 10">Cell outer membrane</location>
        <topology evidence="1 10">Multi-pass membrane protein</topology>
    </subcellularLocation>
</comment>
<dbReference type="Gene3D" id="3.55.50.30">
    <property type="match status" value="1"/>
</dbReference>
<proteinExistence type="inferred from homology"/>
<evidence type="ECO:0000256" key="5">
    <source>
        <dbReference type="ARBA" id="ARBA00022692"/>
    </source>
</evidence>
<dbReference type="Pfam" id="PF07715">
    <property type="entry name" value="Plug"/>
    <property type="match status" value="1"/>
</dbReference>
<evidence type="ECO:0000256" key="3">
    <source>
        <dbReference type="ARBA" id="ARBA00022452"/>
    </source>
</evidence>
<name>E8WXQ7_GRATM</name>
<keyword evidence="6" id="KW-0408">Iron</keyword>
<evidence type="ECO:0000256" key="2">
    <source>
        <dbReference type="ARBA" id="ARBA00022448"/>
    </source>
</evidence>
<dbReference type="eggNOG" id="COG4774">
    <property type="taxonomic scope" value="Bacteria"/>
</dbReference>
<comment type="similarity">
    <text evidence="10 11">Belongs to the TonB-dependent receptor family.</text>
</comment>
<keyword evidence="4" id="KW-0406">Ion transport</keyword>
<dbReference type="PaxDb" id="1198114-AciX9_2728"/>
<keyword evidence="14" id="KW-1185">Reference proteome</keyword>
<dbReference type="Gene3D" id="2.170.130.10">
    <property type="entry name" value="TonB-dependent receptor, plug domain"/>
    <property type="match status" value="1"/>
</dbReference>
<dbReference type="PROSITE" id="PS52016">
    <property type="entry name" value="TONB_DEPENDENT_REC_3"/>
    <property type="match status" value="1"/>
</dbReference>
<evidence type="ECO:0000313" key="14">
    <source>
        <dbReference type="Proteomes" id="UP000000343"/>
    </source>
</evidence>
<evidence type="ECO:0000259" key="12">
    <source>
        <dbReference type="SMART" id="SM00965"/>
    </source>
</evidence>
<dbReference type="KEGG" id="acm:AciX9_2728"/>